<evidence type="ECO:0000313" key="4">
    <source>
        <dbReference type="Proteomes" id="UP000002872"/>
    </source>
</evidence>
<dbReference type="PANTHER" id="PTHR23082:SF0">
    <property type="entry name" value="GENERAL TRANSCRIPTION FACTOR 3C POLYPEPTIDE 3"/>
    <property type="match status" value="1"/>
</dbReference>
<reference evidence="3" key="1">
    <citation type="submission" date="2011-01" db="EMBL/GenBank/DDBJ databases">
        <title>The Genome Sequence of Nematocida parisii strain ERTm3.</title>
        <authorList>
            <consortium name="The Broad Institute Genome Sequencing Platform"/>
            <consortium name="The Broad Institute Genome Sequencing Center for Infectious Disease"/>
            <person name="Cuomo C."/>
            <person name="Troemel E."/>
            <person name="Young S.K."/>
            <person name="Zeng Q."/>
            <person name="Gargeya S."/>
            <person name="Fitzgerald M."/>
            <person name="Haas B."/>
            <person name="Abouelleil A."/>
            <person name="Alvarado L."/>
            <person name="Arachchi H.M."/>
            <person name="Berlin A."/>
            <person name="Chapman S.B."/>
            <person name="Gearin G."/>
            <person name="Goldberg J."/>
            <person name="Griggs A."/>
            <person name="Gujja S."/>
            <person name="Hansen M."/>
            <person name="Heiman D."/>
            <person name="Howarth C."/>
            <person name="Larimer J."/>
            <person name="Lui A."/>
            <person name="MacDonald P.J.P."/>
            <person name="McCowen C."/>
            <person name="Montmayeur A."/>
            <person name="Murphy C."/>
            <person name="Neiman D."/>
            <person name="Pearson M."/>
            <person name="Priest M."/>
            <person name="Roberts A."/>
            <person name="Saif S."/>
            <person name="Shea T."/>
            <person name="Sisk P."/>
            <person name="Stolte C."/>
            <person name="Sykes S."/>
            <person name="Wortman J."/>
            <person name="Nusbaum C."/>
            <person name="Birren B."/>
        </authorList>
    </citation>
    <scope>NUCLEOTIDE SEQUENCE</scope>
    <source>
        <strain evidence="3">ERTm3</strain>
    </source>
</reference>
<dbReference type="Gene3D" id="1.25.40.10">
    <property type="entry name" value="Tetratricopeptide repeat domain"/>
    <property type="match status" value="2"/>
</dbReference>
<dbReference type="SUPFAM" id="SSF48452">
    <property type="entry name" value="TPR-like"/>
    <property type="match status" value="1"/>
</dbReference>
<dbReference type="Proteomes" id="UP000002872">
    <property type="component" value="Unassembled WGS sequence"/>
</dbReference>
<sequence>MVYLSWLSKTPKIDEISGFEEYIRREKEESVRIMKRRLKRGKNSDRQIAEDTLGLANKLYVKGDFSAAISKIKEALTYHSTSDNAYYLLGVIYEEQEETEKAFNAFLIAASIKRSDITLWRKLYDYKKRENDLEYQVYILKKIKKLKTSTETLQDLLTIYKKQNNLEKVFETKAEMMGPEFPAEVIFEVLSNVRLLKNRSRIIEIISRALDKEKTFSLLSDGFIIGYIDLLFVESKYHLLSQLNNSLVYCRKSVVCIRSQIILFFSVIFSEIINRCQSCAGHNLCTCRDIADIDASHNILIETTKKTSIINVNFDVNVISDPIHLSLTGYLVDILIKMRKYKLSVKLLIMIDKCADSYLAREEYTDEIGLVKDRVIAESINIKKRIGLVYDKLRDYDKSIMHYKQILSTKYSESLQSVLEEVKMRISEIYKKIGNIDLALEYALQIQTSTITEGIQRDGLLFYKEIDCMRMRSLMYKAMHIYEEQNIHDQSVRKYFISSAQELVMFLLKNTFVFAPKKKKRNLLESDHIPEEQLIGVKEFETDYELLHEINGLGKVFTNELSEEVILGKKIYFDVISSLLGGLTVKEWSTVIRRYITALYYDGSYDLSILLLRKALTSPALRSLFEEYTGLLWLLVRVSKDAKDIESMHWGITNIIRYYAHRNSVDSVSFYYMCYFLISQIPKFHRKSEYYKFQKNVQRNLRRKNLSRKKSTQDILTIMCFSYMPSFIYTYTAERLEKNVEGSVHPYKDMPLIDITRAIALSSLFLTHASEQKSSGQRQIHKKRHKNPKGSCITL</sequence>
<dbReference type="InterPro" id="IPR019734">
    <property type="entry name" value="TPR_rpt"/>
</dbReference>
<dbReference type="HOGENOM" id="CLU_353394_0_0_1"/>
<dbReference type="PROSITE" id="PS50005">
    <property type="entry name" value="TPR"/>
    <property type="match status" value="1"/>
</dbReference>
<evidence type="ECO:0000256" key="2">
    <source>
        <dbReference type="SAM" id="MobiDB-lite"/>
    </source>
</evidence>
<dbReference type="Pfam" id="PF13181">
    <property type="entry name" value="TPR_8"/>
    <property type="match status" value="1"/>
</dbReference>
<gene>
    <name evidence="3" type="ORF">NEQG_00913</name>
</gene>
<dbReference type="AlphaFoldDB" id="I3EIP7"/>
<dbReference type="SMART" id="SM00028">
    <property type="entry name" value="TPR"/>
    <property type="match status" value="3"/>
</dbReference>
<dbReference type="InterPro" id="IPR011990">
    <property type="entry name" value="TPR-like_helical_dom_sf"/>
</dbReference>
<dbReference type="EMBL" id="GL870877">
    <property type="protein sequence ID" value="EIJ89094.1"/>
    <property type="molecule type" value="Genomic_DNA"/>
</dbReference>
<name>I3EIP7_NEMP3</name>
<feature type="compositionally biased region" description="Basic residues" evidence="2">
    <location>
        <begin position="779"/>
        <end position="788"/>
    </location>
</feature>
<dbReference type="VEuPathDB" id="MicrosporidiaDB:NEQG_00913"/>
<dbReference type="PANTHER" id="PTHR23082">
    <property type="entry name" value="TRANSCRIPTION INITIATION FACTOR IIIC TFIIIC , POLYPEPTIDE 3-RELATED"/>
    <property type="match status" value="1"/>
</dbReference>
<evidence type="ECO:0000313" key="3">
    <source>
        <dbReference type="EMBL" id="EIJ89094.1"/>
    </source>
</evidence>
<proteinExistence type="predicted"/>
<protein>
    <submittedName>
        <fullName evidence="3">Uncharacterized protein</fullName>
    </submittedName>
</protein>
<organism evidence="3 4">
    <name type="scientific">Nematocida parisii (strain ERTm3)</name>
    <name type="common">Nematode killer fungus</name>
    <dbReference type="NCBI Taxonomy" id="935791"/>
    <lineage>
        <taxon>Eukaryota</taxon>
        <taxon>Fungi</taxon>
        <taxon>Fungi incertae sedis</taxon>
        <taxon>Microsporidia</taxon>
        <taxon>Nematocida</taxon>
    </lineage>
</organism>
<dbReference type="OrthoDB" id="9991317at2759"/>
<feature type="repeat" description="TPR" evidence="1">
    <location>
        <begin position="83"/>
        <end position="116"/>
    </location>
</feature>
<evidence type="ECO:0000256" key="1">
    <source>
        <dbReference type="PROSITE-ProRule" id="PRU00339"/>
    </source>
</evidence>
<dbReference type="STRING" id="935791.I3EIP7"/>
<dbReference type="InParanoid" id="I3EIP7"/>
<feature type="region of interest" description="Disordered" evidence="2">
    <location>
        <begin position="772"/>
        <end position="795"/>
    </location>
</feature>
<accession>I3EIP7</accession>
<dbReference type="InterPro" id="IPR039340">
    <property type="entry name" value="Tfc4/TFIIIC-102/Sfc4"/>
</dbReference>
<dbReference type="GO" id="GO:0000127">
    <property type="term" value="C:transcription factor TFIIIC complex"/>
    <property type="evidence" value="ECO:0007669"/>
    <property type="project" value="TreeGrafter"/>
</dbReference>
<keyword evidence="1" id="KW-0802">TPR repeat</keyword>
<dbReference type="GO" id="GO:0006383">
    <property type="term" value="P:transcription by RNA polymerase III"/>
    <property type="evidence" value="ECO:0007669"/>
    <property type="project" value="InterPro"/>
</dbReference>
<keyword evidence="4" id="KW-1185">Reference proteome</keyword>